<comment type="caution">
    <text evidence="3">The sequence shown here is derived from an EMBL/GenBank/DDBJ whole genome shotgun (WGS) entry which is preliminary data.</text>
</comment>
<feature type="transmembrane region" description="Helical" evidence="2">
    <location>
        <begin position="293"/>
        <end position="312"/>
    </location>
</feature>
<feature type="transmembrane region" description="Helical" evidence="2">
    <location>
        <begin position="51"/>
        <end position="72"/>
    </location>
</feature>
<accession>A0A125JVQ2</accession>
<feature type="transmembrane region" description="Helical" evidence="2">
    <location>
        <begin position="142"/>
        <end position="161"/>
    </location>
</feature>
<name>A0A125JVQ2_9BURK</name>
<dbReference type="Proteomes" id="UP000065504">
    <property type="component" value="Unassembled WGS sequence"/>
</dbReference>
<evidence type="ECO:0000313" key="4">
    <source>
        <dbReference type="Proteomes" id="UP000065504"/>
    </source>
</evidence>
<keyword evidence="2" id="KW-0472">Membrane</keyword>
<evidence type="ECO:0000256" key="1">
    <source>
        <dbReference type="SAM" id="MobiDB-lite"/>
    </source>
</evidence>
<feature type="transmembrane region" description="Helical" evidence="2">
    <location>
        <begin position="376"/>
        <end position="393"/>
    </location>
</feature>
<feature type="transmembrane region" description="Helical" evidence="2">
    <location>
        <begin position="104"/>
        <end position="122"/>
    </location>
</feature>
<feature type="region of interest" description="Disordered" evidence="1">
    <location>
        <begin position="512"/>
        <end position="531"/>
    </location>
</feature>
<feature type="transmembrane region" description="Helical" evidence="2">
    <location>
        <begin position="258"/>
        <end position="278"/>
    </location>
</feature>
<feature type="region of interest" description="Disordered" evidence="1">
    <location>
        <begin position="585"/>
        <end position="605"/>
    </location>
</feature>
<evidence type="ECO:0000256" key="2">
    <source>
        <dbReference type="SAM" id="Phobius"/>
    </source>
</evidence>
<organism evidence="3 4">
    <name type="scientific">Burkholderia ubonensis</name>
    <dbReference type="NCBI Taxonomy" id="101571"/>
    <lineage>
        <taxon>Bacteria</taxon>
        <taxon>Pseudomonadati</taxon>
        <taxon>Pseudomonadota</taxon>
        <taxon>Betaproteobacteria</taxon>
        <taxon>Burkholderiales</taxon>
        <taxon>Burkholderiaceae</taxon>
        <taxon>Burkholderia</taxon>
        <taxon>Burkholderia cepacia complex</taxon>
    </lineage>
</organism>
<feature type="transmembrane region" description="Helical" evidence="2">
    <location>
        <begin position="173"/>
        <end position="192"/>
    </location>
</feature>
<gene>
    <name evidence="3" type="ORF">WM16_06060</name>
</gene>
<sequence length="655" mass="69513">MRQNPIATLTALVLSFGGLPLLLYSNSVDQLPDFTLSDLTGTLIATFATEVTLTALVGWYCLLAGLAARFVLVRFYPDDPAGTPPANTLSPNATVRQGLVKGPFIVLVTALTAVIWADMLALQMDAAPFVHWRNATMETFVTTGYFVAYATLGSLILFDWRGASVLRRIGRKAIWGLLLIATIFDCVAWVIAQNDTTLVDSANKANPHPIACAWRGIAALSTAGWHESWSIGLSFFVSVVALATAVRRRRANRPGWSVVRAVSVAVAPWILLGVRSVVEANGTWAAWSDETRLPWTVLFGASIVAGAVWLAAELLRRVRFAWQAGLIISVGSRPAWKLVAAKAVMTAAFGTFAAIVMLFVLAIVEGGSPVGQWQTLMTAAALLIVLNWIAFSLPGGWKPLAGLCAFSAIVMLFFVPLLGKNPLQFPRLLVTALGFGNRHVASISLSGQQCATLAPYGVHCDKGKDDAITLTNVNIVNRLGTSMQLELLVRTGEPGTVASDAGVAHPASAAFAARGSGRTKPKRTQANYSASPAKATPYSVQTLTLAVQPTGVTGTEQLRKAIYRCDQLLSDKLHAAMDEGASKAGAATGASGASGVQVSGHTKQPVQAAEPMQSFACARITVPKDQVLGYTSAGVRTYEAGLSGYIPVPDKQKRE</sequence>
<proteinExistence type="predicted"/>
<feature type="transmembrane region" description="Helical" evidence="2">
    <location>
        <begin position="343"/>
        <end position="364"/>
    </location>
</feature>
<dbReference type="EMBL" id="LPLU01000046">
    <property type="protein sequence ID" value="KWK79990.1"/>
    <property type="molecule type" value="Genomic_DNA"/>
</dbReference>
<keyword evidence="2" id="KW-0812">Transmembrane</keyword>
<dbReference type="AlphaFoldDB" id="A0A125JVQ2"/>
<keyword evidence="2" id="KW-1133">Transmembrane helix</keyword>
<reference evidence="3 4" key="1">
    <citation type="submission" date="2015-11" db="EMBL/GenBank/DDBJ databases">
        <title>Expanding the genomic diversity of Burkholderia species for the development of highly accurate diagnostics.</title>
        <authorList>
            <person name="Sahl J."/>
            <person name="Keim P."/>
            <person name="Wagner D."/>
        </authorList>
    </citation>
    <scope>NUCLEOTIDE SEQUENCE [LARGE SCALE GENOMIC DNA]</scope>
    <source>
        <strain evidence="3 4">MSMB782WGS</strain>
    </source>
</reference>
<evidence type="ECO:0000313" key="3">
    <source>
        <dbReference type="EMBL" id="KWK79990.1"/>
    </source>
</evidence>
<feature type="compositionally biased region" description="Low complexity" evidence="1">
    <location>
        <begin position="585"/>
        <end position="600"/>
    </location>
</feature>
<feature type="transmembrane region" description="Helical" evidence="2">
    <location>
        <begin position="229"/>
        <end position="246"/>
    </location>
</feature>
<feature type="transmembrane region" description="Helical" evidence="2">
    <location>
        <begin position="400"/>
        <end position="419"/>
    </location>
</feature>
<protein>
    <submittedName>
        <fullName evidence="3">Uncharacterized protein</fullName>
    </submittedName>
</protein>